<evidence type="ECO:0000256" key="1">
    <source>
        <dbReference type="ARBA" id="ARBA00004196"/>
    </source>
</evidence>
<evidence type="ECO:0000313" key="7">
    <source>
        <dbReference type="Proteomes" id="UP000196331"/>
    </source>
</evidence>
<feature type="domain" description="Periplasmic binding protein" evidence="5">
    <location>
        <begin position="37"/>
        <end position="282"/>
    </location>
</feature>
<gene>
    <name evidence="6" type="ORF">CZ787_00560</name>
</gene>
<dbReference type="SUPFAM" id="SSF53822">
    <property type="entry name" value="Periplasmic binding protein-like I"/>
    <property type="match status" value="1"/>
</dbReference>
<protein>
    <submittedName>
        <fullName evidence="6">Xylose ABC transporter, periplasmic xylose-binding protein XylF</fullName>
    </submittedName>
</protein>
<proteinExistence type="inferred from homology"/>
<evidence type="ECO:0000256" key="3">
    <source>
        <dbReference type="ARBA" id="ARBA00022729"/>
    </source>
</evidence>
<dbReference type="PANTHER" id="PTHR46847">
    <property type="entry name" value="D-ALLOSE-BINDING PERIPLASMIC PROTEIN-RELATED"/>
    <property type="match status" value="1"/>
</dbReference>
<comment type="caution">
    <text evidence="6">The sequence shown here is derived from an EMBL/GenBank/DDBJ whole genome shotgun (WGS) entry which is preliminary data.</text>
</comment>
<evidence type="ECO:0000256" key="4">
    <source>
        <dbReference type="SAM" id="SignalP"/>
    </source>
</evidence>
<evidence type="ECO:0000256" key="2">
    <source>
        <dbReference type="ARBA" id="ARBA00007639"/>
    </source>
</evidence>
<dbReference type="GO" id="GO:0055085">
    <property type="term" value="P:transmembrane transport"/>
    <property type="evidence" value="ECO:0007669"/>
    <property type="project" value="UniProtKB-ARBA"/>
</dbReference>
<dbReference type="PANTHER" id="PTHR46847:SF1">
    <property type="entry name" value="D-ALLOSE-BINDING PERIPLASMIC PROTEIN-RELATED"/>
    <property type="match status" value="1"/>
</dbReference>
<feature type="chain" id="PRO_5010225490" evidence="4">
    <location>
        <begin position="31"/>
        <end position="312"/>
    </location>
</feature>
<dbReference type="InterPro" id="IPR025997">
    <property type="entry name" value="SBP_2_dom"/>
</dbReference>
<dbReference type="EMBL" id="FUKM01000003">
    <property type="protein sequence ID" value="SJN09033.1"/>
    <property type="molecule type" value="Genomic_DNA"/>
</dbReference>
<comment type="subcellular location">
    <subcellularLocation>
        <location evidence="1">Cell envelope</location>
    </subcellularLocation>
</comment>
<reference evidence="6 7" key="1">
    <citation type="submission" date="2017-02" db="EMBL/GenBank/DDBJ databases">
        <authorList>
            <person name="Dridi B."/>
        </authorList>
    </citation>
    <scope>NUCLEOTIDE SEQUENCE [LARGE SCALE GENOMIC DNA]</scope>
    <source>
        <strain evidence="6 7">JB380</strain>
    </source>
</reference>
<evidence type="ECO:0000259" key="5">
    <source>
        <dbReference type="Pfam" id="PF13407"/>
    </source>
</evidence>
<organism evidence="6 7">
    <name type="scientific">Halomonas citrativorans</name>
    <dbReference type="NCBI Taxonomy" id="2742612"/>
    <lineage>
        <taxon>Bacteria</taxon>
        <taxon>Pseudomonadati</taxon>
        <taxon>Pseudomonadota</taxon>
        <taxon>Gammaproteobacteria</taxon>
        <taxon>Oceanospirillales</taxon>
        <taxon>Halomonadaceae</taxon>
        <taxon>Halomonas</taxon>
    </lineage>
</organism>
<name>A0A1R4HPC8_9GAMM</name>
<dbReference type="Proteomes" id="UP000196331">
    <property type="component" value="Unassembled WGS sequence"/>
</dbReference>
<evidence type="ECO:0000313" key="6">
    <source>
        <dbReference type="EMBL" id="SJN09033.1"/>
    </source>
</evidence>
<sequence length="312" mass="33004">MKINKNTANFRKAALASACAAVFVAGTAAADEHTLTIGMSFQELNNEYFVTMQEALKTAAESLGAEVIVTDARHDVSKQVSDVEDMIQRGIDILLLNPADSVGVETAVLSAQEAGVTTVAIDAQAEGPVDGFVGSKNYDAGYLACEYLAQQLNGEGQVALLDGIPVVPILQRIEGCTDALDEYDGIEIVTKQNGRQERTHAMTVTENIIQANPDLNGFFSVNDIGSLGALIAIEASGKDIKLVSVDGHPEAVAEIQKADSAFIATSAQYPADMVRVGLGLALAKHWGAETAPAEIPIDVQLIDRDKAADFSW</sequence>
<dbReference type="Gene3D" id="3.40.50.2300">
    <property type="match status" value="2"/>
</dbReference>
<dbReference type="CDD" id="cd06321">
    <property type="entry name" value="PBP1_ABC_sugar_binding-like"/>
    <property type="match status" value="1"/>
</dbReference>
<dbReference type="RefSeq" id="WP_087105382.1">
    <property type="nucleotide sequence ID" value="NZ_FUKM01000003.1"/>
</dbReference>
<dbReference type="GO" id="GO:0030246">
    <property type="term" value="F:carbohydrate binding"/>
    <property type="evidence" value="ECO:0007669"/>
    <property type="project" value="UniProtKB-ARBA"/>
</dbReference>
<dbReference type="GO" id="GO:0030313">
    <property type="term" value="C:cell envelope"/>
    <property type="evidence" value="ECO:0007669"/>
    <property type="project" value="UniProtKB-SubCell"/>
</dbReference>
<feature type="signal peptide" evidence="4">
    <location>
        <begin position="1"/>
        <end position="30"/>
    </location>
</feature>
<comment type="similarity">
    <text evidence="2">Belongs to the bacterial solute-binding protein 2 family.</text>
</comment>
<accession>A0A1R4HPC8</accession>
<dbReference type="AlphaFoldDB" id="A0A1R4HPC8"/>
<dbReference type="Pfam" id="PF13407">
    <property type="entry name" value="Peripla_BP_4"/>
    <property type="match status" value="1"/>
</dbReference>
<dbReference type="OrthoDB" id="4827464at2"/>
<keyword evidence="3 4" id="KW-0732">Signal</keyword>
<dbReference type="InterPro" id="IPR028082">
    <property type="entry name" value="Peripla_BP_I"/>
</dbReference>